<proteinExistence type="predicted"/>
<dbReference type="Proteomes" id="UP000663868">
    <property type="component" value="Unassembled WGS sequence"/>
</dbReference>
<feature type="compositionally biased region" description="Low complexity" evidence="1">
    <location>
        <begin position="15"/>
        <end position="27"/>
    </location>
</feature>
<sequence>IHILEPRRQPCSVAQQQHPLHHQQQQQQQVTEITIHCNLRIHI</sequence>
<evidence type="ECO:0000256" key="1">
    <source>
        <dbReference type="SAM" id="MobiDB-lite"/>
    </source>
</evidence>
<name>A0A820DMC0_9BILA</name>
<protein>
    <submittedName>
        <fullName evidence="2">Uncharacterized protein</fullName>
    </submittedName>
</protein>
<feature type="non-terminal residue" evidence="2">
    <location>
        <position position="1"/>
    </location>
</feature>
<dbReference type="AlphaFoldDB" id="A0A820DMC0"/>
<gene>
    <name evidence="2" type="ORF">KXQ929_LOCUS41902</name>
</gene>
<feature type="region of interest" description="Disordered" evidence="1">
    <location>
        <begin position="1"/>
        <end position="27"/>
    </location>
</feature>
<evidence type="ECO:0000313" key="3">
    <source>
        <dbReference type="Proteomes" id="UP000663868"/>
    </source>
</evidence>
<evidence type="ECO:0000313" key="2">
    <source>
        <dbReference type="EMBL" id="CAF4234173.1"/>
    </source>
</evidence>
<organism evidence="2 3">
    <name type="scientific">Adineta steineri</name>
    <dbReference type="NCBI Taxonomy" id="433720"/>
    <lineage>
        <taxon>Eukaryota</taxon>
        <taxon>Metazoa</taxon>
        <taxon>Spiralia</taxon>
        <taxon>Gnathifera</taxon>
        <taxon>Rotifera</taxon>
        <taxon>Eurotatoria</taxon>
        <taxon>Bdelloidea</taxon>
        <taxon>Adinetida</taxon>
        <taxon>Adinetidae</taxon>
        <taxon>Adineta</taxon>
    </lineage>
</organism>
<dbReference type="EMBL" id="CAJOBB010009796">
    <property type="protein sequence ID" value="CAF4234173.1"/>
    <property type="molecule type" value="Genomic_DNA"/>
</dbReference>
<reference evidence="2" key="1">
    <citation type="submission" date="2021-02" db="EMBL/GenBank/DDBJ databases">
        <authorList>
            <person name="Nowell W R."/>
        </authorList>
    </citation>
    <scope>NUCLEOTIDE SEQUENCE</scope>
</reference>
<accession>A0A820DMC0</accession>
<comment type="caution">
    <text evidence="2">The sequence shown here is derived from an EMBL/GenBank/DDBJ whole genome shotgun (WGS) entry which is preliminary data.</text>
</comment>